<dbReference type="Gene3D" id="1.10.533.10">
    <property type="entry name" value="Death Domain, Fas"/>
    <property type="match status" value="1"/>
</dbReference>
<dbReference type="KEGG" id="aqu:109584575"/>
<dbReference type="SUPFAM" id="SSF47986">
    <property type="entry name" value="DEATH domain"/>
    <property type="match status" value="1"/>
</dbReference>
<accession>A0AAN0JG35</accession>
<reference evidence="4" key="2">
    <citation type="submission" date="2024-06" db="UniProtKB">
        <authorList>
            <consortium name="EnsemblMetazoa"/>
        </authorList>
    </citation>
    <scope>IDENTIFICATION</scope>
</reference>
<dbReference type="InterPro" id="IPR011029">
    <property type="entry name" value="DEATH-like_dom_sf"/>
</dbReference>
<organism evidence="4 5">
    <name type="scientific">Amphimedon queenslandica</name>
    <name type="common">Sponge</name>
    <dbReference type="NCBI Taxonomy" id="400682"/>
    <lineage>
        <taxon>Eukaryota</taxon>
        <taxon>Metazoa</taxon>
        <taxon>Porifera</taxon>
        <taxon>Demospongiae</taxon>
        <taxon>Heteroscleromorpha</taxon>
        <taxon>Haplosclerida</taxon>
        <taxon>Niphatidae</taxon>
        <taxon>Amphimedon</taxon>
    </lineage>
</organism>
<dbReference type="EnsemblMetazoa" id="XM_020000360.1">
    <property type="protein sequence ID" value="XP_019855919.1"/>
    <property type="gene ID" value="LOC109584575"/>
</dbReference>
<dbReference type="GO" id="GO:0007165">
    <property type="term" value="P:signal transduction"/>
    <property type="evidence" value="ECO:0007669"/>
    <property type="project" value="InterPro"/>
</dbReference>
<evidence type="ECO:0000256" key="2">
    <source>
        <dbReference type="SAM" id="Phobius"/>
    </source>
</evidence>
<proteinExistence type="predicted"/>
<protein>
    <recommendedName>
        <fullName evidence="3">Death domain-containing protein</fullName>
    </recommendedName>
</protein>
<dbReference type="GeneID" id="109584575"/>
<dbReference type="RefSeq" id="XP_019855919.1">
    <property type="nucleotide sequence ID" value="XM_020000360.1"/>
</dbReference>
<keyword evidence="5" id="KW-1185">Reference proteome</keyword>
<keyword evidence="2" id="KW-1133">Transmembrane helix</keyword>
<feature type="transmembrane region" description="Helical" evidence="2">
    <location>
        <begin position="474"/>
        <end position="495"/>
    </location>
</feature>
<keyword evidence="2" id="KW-0472">Membrane</keyword>
<evidence type="ECO:0000313" key="5">
    <source>
        <dbReference type="Proteomes" id="UP000007879"/>
    </source>
</evidence>
<evidence type="ECO:0000259" key="3">
    <source>
        <dbReference type="PROSITE" id="PS50017"/>
    </source>
</evidence>
<feature type="domain" description="Death" evidence="3">
    <location>
        <begin position="287"/>
        <end position="355"/>
    </location>
</feature>
<dbReference type="InterPro" id="IPR000488">
    <property type="entry name" value="Death_dom"/>
</dbReference>
<feature type="transmembrane region" description="Helical" evidence="2">
    <location>
        <begin position="442"/>
        <end position="462"/>
    </location>
</feature>
<dbReference type="CDD" id="cd01670">
    <property type="entry name" value="Death"/>
    <property type="match status" value="1"/>
</dbReference>
<dbReference type="Pfam" id="PF00531">
    <property type="entry name" value="Death"/>
    <property type="match status" value="1"/>
</dbReference>
<dbReference type="AlphaFoldDB" id="A0AAN0JG35"/>
<name>A0AAN0JG35_AMPQE</name>
<evidence type="ECO:0000256" key="1">
    <source>
        <dbReference type="SAM" id="MobiDB-lite"/>
    </source>
</evidence>
<keyword evidence="2" id="KW-0812">Transmembrane</keyword>
<reference evidence="5" key="1">
    <citation type="journal article" date="2010" name="Nature">
        <title>The Amphimedon queenslandica genome and the evolution of animal complexity.</title>
        <authorList>
            <person name="Srivastava M."/>
            <person name="Simakov O."/>
            <person name="Chapman J."/>
            <person name="Fahey B."/>
            <person name="Gauthier M.E."/>
            <person name="Mitros T."/>
            <person name="Richards G.S."/>
            <person name="Conaco C."/>
            <person name="Dacre M."/>
            <person name="Hellsten U."/>
            <person name="Larroux C."/>
            <person name="Putnam N.H."/>
            <person name="Stanke M."/>
            <person name="Adamska M."/>
            <person name="Darling A."/>
            <person name="Degnan S.M."/>
            <person name="Oakley T.H."/>
            <person name="Plachetzki D.C."/>
            <person name="Zhai Y."/>
            <person name="Adamski M."/>
            <person name="Calcino A."/>
            <person name="Cummins S.F."/>
            <person name="Goodstein D.M."/>
            <person name="Harris C."/>
            <person name="Jackson D.J."/>
            <person name="Leys S.P."/>
            <person name="Shu S."/>
            <person name="Woodcroft B.J."/>
            <person name="Vervoort M."/>
            <person name="Kosik K.S."/>
            <person name="Manning G."/>
            <person name="Degnan B.M."/>
            <person name="Rokhsar D.S."/>
        </authorList>
    </citation>
    <scope>NUCLEOTIDE SEQUENCE [LARGE SCALE GENOMIC DNA]</scope>
</reference>
<feature type="region of interest" description="Disordered" evidence="1">
    <location>
        <begin position="362"/>
        <end position="381"/>
    </location>
</feature>
<dbReference type="PROSITE" id="PS50017">
    <property type="entry name" value="DEATH_DOMAIN"/>
    <property type="match status" value="1"/>
</dbReference>
<evidence type="ECO:0000313" key="4">
    <source>
        <dbReference type="EnsemblMetazoa" id="XP_019855919.1"/>
    </source>
</evidence>
<dbReference type="Proteomes" id="UP000007879">
    <property type="component" value="Unassembled WGS sequence"/>
</dbReference>
<sequence length="509" mass="57563">MSQLKCIAMKLLVYCPMIKVLFSLLLLLLSGDVELNPGPGTPMEIVRKHSANLAAAVSADVDRVAIALSTDGLLKLSDREYVVTAVDVSSYSRASRLICYVMDQLDLVGSLLDQQQYLVKVCNVLTQQGGPIRAIGNVIIKELGELEDIPAVQPLAQDESSVAREGKKPTHAAFLRIFHSSAHHYMLIGTGLNVDVSDLTPIPGQAINCLIKVSERWFDANKDISWEKLKKLCSDYPDELGKAKANLDLEIEANLDNTIEPDYALYIGDIYYVLRTLNEAKFSATAWMDLGLQLELSIHILNQIKANYYEPQKCLIECLEKWLKGYGTATAMTSLCDALDKIGYRTAAEYIRKDKLYRLNQSSKNQKQPSKDQNQTSSQDWTQPLEVQNQTPENRNQTSQDFDSINSNRLQESHDERIELNPNTGEIEETTQKSKKEKCLRIFIIISFVIIIMMLFMAYLFPDILKEVIETIMFIFKLVALLFFVLIVYLLYHFLPEIKTLWTKSVGTL</sequence>